<proteinExistence type="predicted"/>
<gene>
    <name evidence="2" type="ORF">GT037_007426</name>
</gene>
<organism evidence="2 3">
    <name type="scientific">Alternaria burnsii</name>
    <dbReference type="NCBI Taxonomy" id="1187904"/>
    <lineage>
        <taxon>Eukaryota</taxon>
        <taxon>Fungi</taxon>
        <taxon>Dikarya</taxon>
        <taxon>Ascomycota</taxon>
        <taxon>Pezizomycotina</taxon>
        <taxon>Dothideomycetes</taxon>
        <taxon>Pleosporomycetidae</taxon>
        <taxon>Pleosporales</taxon>
        <taxon>Pleosporineae</taxon>
        <taxon>Pleosporaceae</taxon>
        <taxon>Alternaria</taxon>
        <taxon>Alternaria sect. Alternaria</taxon>
    </lineage>
</organism>
<name>A0A8H7EDZ6_9PLEO</name>
<dbReference type="GeneID" id="62205651"/>
<reference evidence="2" key="2">
    <citation type="submission" date="2020-08" db="EMBL/GenBank/DDBJ databases">
        <title>Draft Genome Sequence of Cumin Blight Pathogen Alternaria burnsii.</title>
        <authorList>
            <person name="Feng Z."/>
        </authorList>
    </citation>
    <scope>NUCLEOTIDE SEQUENCE</scope>
    <source>
        <strain evidence="2">CBS107.38</strain>
    </source>
</reference>
<dbReference type="RefSeq" id="XP_038784961.1">
    <property type="nucleotide sequence ID" value="XM_038932473.1"/>
</dbReference>
<dbReference type="EMBL" id="JAAABM010000010">
    <property type="protein sequence ID" value="KAF7674666.1"/>
    <property type="molecule type" value="Genomic_DNA"/>
</dbReference>
<keyword evidence="1" id="KW-1133">Transmembrane helix</keyword>
<sequence length="56" mass="6330">MLGTRSLFYELFAIIPLALIPIPLPTPKKKFIHFPIQIPIQIQNDSPNDITSRPSS</sequence>
<evidence type="ECO:0000256" key="1">
    <source>
        <dbReference type="SAM" id="Phobius"/>
    </source>
</evidence>
<keyword evidence="1" id="KW-0472">Membrane</keyword>
<keyword evidence="3" id="KW-1185">Reference proteome</keyword>
<accession>A0A8H7EDZ6</accession>
<dbReference type="AlphaFoldDB" id="A0A8H7EDZ6"/>
<evidence type="ECO:0000313" key="3">
    <source>
        <dbReference type="Proteomes" id="UP000596902"/>
    </source>
</evidence>
<keyword evidence="1" id="KW-0812">Transmembrane</keyword>
<comment type="caution">
    <text evidence="2">The sequence shown here is derived from an EMBL/GenBank/DDBJ whole genome shotgun (WGS) entry which is preliminary data.</text>
</comment>
<dbReference type="Proteomes" id="UP000596902">
    <property type="component" value="Unassembled WGS sequence"/>
</dbReference>
<reference evidence="2" key="1">
    <citation type="submission" date="2020-01" db="EMBL/GenBank/DDBJ databases">
        <authorList>
            <person name="Feng Z.H.Z."/>
        </authorList>
    </citation>
    <scope>NUCLEOTIDE SEQUENCE</scope>
    <source>
        <strain evidence="2">CBS107.38</strain>
    </source>
</reference>
<protein>
    <submittedName>
        <fullName evidence="2">Uncharacterized protein</fullName>
    </submittedName>
</protein>
<evidence type="ECO:0000313" key="2">
    <source>
        <dbReference type="EMBL" id="KAF7674666.1"/>
    </source>
</evidence>
<feature type="transmembrane region" description="Helical" evidence="1">
    <location>
        <begin position="6"/>
        <end position="24"/>
    </location>
</feature>